<evidence type="ECO:0000259" key="2">
    <source>
        <dbReference type="Pfam" id="PF21036"/>
    </source>
</evidence>
<dbReference type="EMBL" id="LGUT01003442">
    <property type="protein sequence ID" value="KOG85410.1"/>
    <property type="molecule type" value="Genomic_DNA"/>
</dbReference>
<evidence type="ECO:0000313" key="4">
    <source>
        <dbReference type="Proteomes" id="UP000037020"/>
    </source>
</evidence>
<dbReference type="InterPro" id="IPR048284">
    <property type="entry name" value="EryCIII-like_N"/>
</dbReference>
<keyword evidence="4" id="KW-1185">Reference proteome</keyword>
<comment type="caution">
    <text evidence="3">The sequence shown here is derived from an EMBL/GenBank/DDBJ whole genome shotgun (WGS) entry which is preliminary data.</text>
</comment>
<accession>A0ABR5IW85</accession>
<feature type="domain" description="Erythromycin biosynthesis protein CIII-like N-terminal" evidence="2">
    <location>
        <begin position="22"/>
        <end position="158"/>
    </location>
</feature>
<proteinExistence type="predicted"/>
<evidence type="ECO:0000313" key="3">
    <source>
        <dbReference type="EMBL" id="KOG85410.1"/>
    </source>
</evidence>
<protein>
    <recommendedName>
        <fullName evidence="2">Erythromycin biosynthesis protein CIII-like N-terminal domain-containing protein</fullName>
    </recommendedName>
</protein>
<sequence length="202" mass="21937">MKVLFTVSAWPGHYYPLVPLGWGLQAAGHEVRFACAPSQQGTLARAGLTPAPVLAEIDMAFLARTQNVRKAAEGAWPYPSLPPHPVTGRPMADLAEFSFEREIVPRYVKPLKESYAAAVEYAGRWRPDLVVHELLSMEGLLAARVHDVPSVLHLWGPVGTTEDPALGLVPRDFTGAFGSYGVGELGPDLIERAIDPLSLIHI</sequence>
<evidence type="ECO:0000256" key="1">
    <source>
        <dbReference type="ARBA" id="ARBA00022679"/>
    </source>
</evidence>
<dbReference type="SUPFAM" id="SSF53756">
    <property type="entry name" value="UDP-Glycosyltransferase/glycogen phosphorylase"/>
    <property type="match status" value="1"/>
</dbReference>
<feature type="non-terminal residue" evidence="3">
    <location>
        <position position="202"/>
    </location>
</feature>
<reference evidence="3 4" key="1">
    <citation type="submission" date="2015-07" db="EMBL/GenBank/DDBJ databases">
        <authorList>
            <person name="Ju K.-S."/>
            <person name="Doroghazi J.R."/>
            <person name="Metcalf W.W."/>
        </authorList>
    </citation>
    <scope>NUCLEOTIDE SEQUENCE [LARGE SCALE GENOMIC DNA]</scope>
    <source>
        <strain evidence="3 4">NRRL B-3589</strain>
    </source>
</reference>
<keyword evidence="1" id="KW-0808">Transferase</keyword>
<dbReference type="Gene3D" id="3.40.50.2000">
    <property type="entry name" value="Glycogen Phosphorylase B"/>
    <property type="match status" value="1"/>
</dbReference>
<gene>
    <name evidence="3" type="ORF">ADK38_36820</name>
</gene>
<name>A0ABR5IW85_9ACTN</name>
<dbReference type="Pfam" id="PF21036">
    <property type="entry name" value="EryCIII-like_N"/>
    <property type="match status" value="1"/>
</dbReference>
<organism evidence="3 4">
    <name type="scientific">Streptomyces varsoviensis</name>
    <dbReference type="NCBI Taxonomy" id="67373"/>
    <lineage>
        <taxon>Bacteria</taxon>
        <taxon>Bacillati</taxon>
        <taxon>Actinomycetota</taxon>
        <taxon>Actinomycetes</taxon>
        <taxon>Kitasatosporales</taxon>
        <taxon>Streptomycetaceae</taxon>
        <taxon>Streptomyces</taxon>
    </lineage>
</organism>
<dbReference type="Proteomes" id="UP000037020">
    <property type="component" value="Unassembled WGS sequence"/>
</dbReference>